<evidence type="ECO:0000256" key="3">
    <source>
        <dbReference type="ARBA" id="ARBA00011738"/>
    </source>
</evidence>
<evidence type="ECO:0000256" key="2">
    <source>
        <dbReference type="ARBA" id="ARBA00008791"/>
    </source>
</evidence>
<dbReference type="PANTHER" id="PTHR46268">
    <property type="entry name" value="STRESS RESPONSE PROTEIN NHAX"/>
    <property type="match status" value="1"/>
</dbReference>
<dbReference type="InterPro" id="IPR006016">
    <property type="entry name" value="UspA"/>
</dbReference>
<sequence length="147" mass="15859">MAVYTNILHPTDLSKNHFHLSQKAAEIAKCFNANLYLIHVIEPPKILQLAQGLGFAEFDKPVKDDAIAVMSVLGEALEVPAERQFVEIGSIKVHVLEKANEIACDLIIMGSHSPSNIPTFLGSTAHAVIHHAKCDVLTLLADGTVSA</sequence>
<dbReference type="GO" id="GO:0005737">
    <property type="term" value="C:cytoplasm"/>
    <property type="evidence" value="ECO:0007669"/>
    <property type="project" value="UniProtKB-SubCell"/>
</dbReference>
<dbReference type="PANTHER" id="PTHR46268:SF23">
    <property type="entry name" value="UNIVERSAL STRESS PROTEIN A-RELATED"/>
    <property type="match status" value="1"/>
</dbReference>
<reference evidence="7 8" key="1">
    <citation type="submission" date="2015-11" db="EMBL/GenBank/DDBJ databases">
        <title>Genomic analysis of 38 Legionella species identifies large and diverse effector repertoires.</title>
        <authorList>
            <person name="Burstein D."/>
            <person name="Amaro F."/>
            <person name="Zusman T."/>
            <person name="Lifshitz Z."/>
            <person name="Cohen O."/>
            <person name="Gilbert J.A."/>
            <person name="Pupko T."/>
            <person name="Shuman H.A."/>
            <person name="Segal G."/>
        </authorList>
    </citation>
    <scope>NUCLEOTIDE SEQUENCE [LARGE SCALE GENOMIC DNA]</scope>
    <source>
        <strain evidence="7 8">ATCC 49505</strain>
    </source>
</reference>
<dbReference type="Pfam" id="PF00582">
    <property type="entry name" value="Usp"/>
    <property type="match status" value="1"/>
</dbReference>
<gene>
    <name evidence="7" type="primary">uspA_2</name>
    <name evidence="7" type="ORF">Llon_1496</name>
</gene>
<dbReference type="Gene3D" id="3.40.50.620">
    <property type="entry name" value="HUPs"/>
    <property type="match status" value="1"/>
</dbReference>
<protein>
    <recommendedName>
        <fullName evidence="5">Universal stress protein</fullName>
    </recommendedName>
</protein>
<evidence type="ECO:0000313" key="8">
    <source>
        <dbReference type="Proteomes" id="UP000054997"/>
    </source>
</evidence>
<dbReference type="SUPFAM" id="SSF52402">
    <property type="entry name" value="Adenine nucleotide alpha hydrolases-like"/>
    <property type="match status" value="1"/>
</dbReference>
<dbReference type="PIRSF" id="PIRSF006276">
    <property type="entry name" value="UspA"/>
    <property type="match status" value="1"/>
</dbReference>
<dbReference type="InterPro" id="IPR014729">
    <property type="entry name" value="Rossmann-like_a/b/a_fold"/>
</dbReference>
<dbReference type="EMBL" id="LNYK01000018">
    <property type="protein sequence ID" value="KTD20815.1"/>
    <property type="molecule type" value="Genomic_DNA"/>
</dbReference>
<accession>A0A0W0VL27</accession>
<keyword evidence="8" id="KW-1185">Reference proteome</keyword>
<evidence type="ECO:0000256" key="4">
    <source>
        <dbReference type="ARBA" id="ARBA00022490"/>
    </source>
</evidence>
<comment type="caution">
    <text evidence="7">The sequence shown here is derived from an EMBL/GenBank/DDBJ whole genome shotgun (WGS) entry which is preliminary data.</text>
</comment>
<organism evidence="7 8">
    <name type="scientific">Legionella londiniensis</name>
    <dbReference type="NCBI Taxonomy" id="45068"/>
    <lineage>
        <taxon>Bacteria</taxon>
        <taxon>Pseudomonadati</taxon>
        <taxon>Pseudomonadota</taxon>
        <taxon>Gammaproteobacteria</taxon>
        <taxon>Legionellales</taxon>
        <taxon>Legionellaceae</taxon>
        <taxon>Legionella</taxon>
    </lineage>
</organism>
<dbReference type="AlphaFoldDB" id="A0A0W0VL27"/>
<comment type="subunit">
    <text evidence="3">Homodimer.</text>
</comment>
<dbReference type="InterPro" id="IPR006015">
    <property type="entry name" value="Universal_stress_UspA"/>
</dbReference>
<dbReference type="PRINTS" id="PR01438">
    <property type="entry name" value="UNVRSLSTRESS"/>
</dbReference>
<dbReference type="PATRIC" id="fig|45068.5.peg.1622"/>
<dbReference type="Proteomes" id="UP000054997">
    <property type="component" value="Unassembled WGS sequence"/>
</dbReference>
<evidence type="ECO:0000256" key="5">
    <source>
        <dbReference type="PIRNR" id="PIRNR006276"/>
    </source>
</evidence>
<proteinExistence type="inferred from homology"/>
<evidence type="ECO:0000259" key="6">
    <source>
        <dbReference type="Pfam" id="PF00582"/>
    </source>
</evidence>
<dbReference type="STRING" id="45068.Llon_1496"/>
<evidence type="ECO:0000256" key="1">
    <source>
        <dbReference type="ARBA" id="ARBA00004496"/>
    </source>
</evidence>
<evidence type="ECO:0000313" key="7">
    <source>
        <dbReference type="EMBL" id="KTD20815.1"/>
    </source>
</evidence>
<comment type="subcellular location">
    <subcellularLocation>
        <location evidence="1 5">Cytoplasm</location>
    </subcellularLocation>
</comment>
<feature type="domain" description="UspA" evidence="6">
    <location>
        <begin position="4"/>
        <end position="137"/>
    </location>
</feature>
<comment type="similarity">
    <text evidence="2 5">Belongs to the universal stress protein A family.</text>
</comment>
<name>A0A0W0VL27_9GAMM</name>
<keyword evidence="4 5" id="KW-0963">Cytoplasm</keyword>